<reference evidence="5 6" key="1">
    <citation type="submission" date="2023-12" db="EMBL/GenBank/DDBJ databases">
        <title>A. evansii MAY27, complete genome.</title>
        <authorList>
            <person name="Wang Y."/>
        </authorList>
    </citation>
    <scope>NUCLEOTIDE SEQUENCE [LARGE SCALE GENOMIC DNA]</scope>
    <source>
        <strain evidence="5 6">MAY27</strain>
    </source>
</reference>
<evidence type="ECO:0000256" key="2">
    <source>
        <dbReference type="ARBA" id="ARBA00023315"/>
    </source>
</evidence>
<evidence type="ECO:0000313" key="6">
    <source>
        <dbReference type="Proteomes" id="UP001626593"/>
    </source>
</evidence>
<dbReference type="RefSeq" id="WP_407279233.1">
    <property type="nucleotide sequence ID" value="NZ_CP141259.1"/>
</dbReference>
<dbReference type="PANTHER" id="PTHR34069">
    <property type="entry name" value="3-OXOACYL-[ACYL-CARRIER-PROTEIN] SYNTHASE 3"/>
    <property type="match status" value="1"/>
</dbReference>
<dbReference type="EMBL" id="CP141259">
    <property type="protein sequence ID" value="WRL46403.1"/>
    <property type="molecule type" value="Genomic_DNA"/>
</dbReference>
<feature type="domain" description="Beta-ketoacyl-[acyl-carrier-protein] synthase III C-terminal" evidence="3">
    <location>
        <begin position="267"/>
        <end position="343"/>
    </location>
</feature>
<organism evidence="5 6">
    <name type="scientific">Aromatoleum evansii</name>
    <name type="common">Azoarcus evansii</name>
    <dbReference type="NCBI Taxonomy" id="59406"/>
    <lineage>
        <taxon>Bacteria</taxon>
        <taxon>Pseudomonadati</taxon>
        <taxon>Pseudomonadota</taxon>
        <taxon>Betaproteobacteria</taxon>
        <taxon>Rhodocyclales</taxon>
        <taxon>Rhodocyclaceae</taxon>
        <taxon>Aromatoleum</taxon>
    </lineage>
</organism>
<dbReference type="PANTHER" id="PTHR34069:SF3">
    <property type="entry name" value="ACYL-COA:ACYL-COA ALKYLTRANSFERASE"/>
    <property type="match status" value="1"/>
</dbReference>
<keyword evidence="6" id="KW-1185">Reference proteome</keyword>
<dbReference type="InterPro" id="IPR016039">
    <property type="entry name" value="Thiolase-like"/>
</dbReference>
<sequence>MKILSLSAQIPSLRVDNDDILAGIAAHNADQPRERVARYEREVAYLLGRTGSQTRYLRDRAAGETALGLARKAVDEALAQAALARDEIDLLIYCGVGRGFLEPANAYFFADAMGLACPCFDVLDACMSWVRALEIASKYLAGGGYRHILIVNAEFNAYECGYPEILRIPAPEALNHAFAAFTIGEAATATIVSHSDDPWSFRFRALPQWAGLCAIPLPGHRDFCAPDATPCTEGEHRFVSFGTRLFEVAVGGLGELIGECVADVAQPDIWFPHSAAAGPYPRVAATWGIDPGKVYLDSFREYGNLVSASIPAAIRHAAARGRLKRGDRVVLCPASAGMVLAVVQFTF</sequence>
<dbReference type="InterPro" id="IPR013751">
    <property type="entry name" value="ACP_syn_III_N"/>
</dbReference>
<evidence type="ECO:0000259" key="3">
    <source>
        <dbReference type="Pfam" id="PF08541"/>
    </source>
</evidence>
<protein>
    <submittedName>
        <fullName evidence="5">3-oxoacyl-[acyl-carrier-protein] synthase III C-terminal domain-containing protein</fullName>
    </submittedName>
</protein>
<keyword evidence="2" id="KW-0012">Acyltransferase</keyword>
<evidence type="ECO:0000313" key="5">
    <source>
        <dbReference type="EMBL" id="WRL46403.1"/>
    </source>
</evidence>
<evidence type="ECO:0000259" key="4">
    <source>
        <dbReference type="Pfam" id="PF08545"/>
    </source>
</evidence>
<gene>
    <name evidence="5" type="ORF">U5817_24935</name>
</gene>
<feature type="domain" description="Beta-ketoacyl-[acyl-carrier-protein] synthase III N-terminal" evidence="4">
    <location>
        <begin position="120"/>
        <end position="197"/>
    </location>
</feature>
<keyword evidence="1" id="KW-0808">Transferase</keyword>
<name>A0ABZ1AKX4_AROEV</name>
<accession>A0ABZ1AKX4</accession>
<dbReference type="Proteomes" id="UP001626593">
    <property type="component" value="Chromosome"/>
</dbReference>
<dbReference type="Pfam" id="PF08541">
    <property type="entry name" value="ACP_syn_III_C"/>
    <property type="match status" value="1"/>
</dbReference>
<evidence type="ECO:0000256" key="1">
    <source>
        <dbReference type="ARBA" id="ARBA00022679"/>
    </source>
</evidence>
<dbReference type="SUPFAM" id="SSF53901">
    <property type="entry name" value="Thiolase-like"/>
    <property type="match status" value="1"/>
</dbReference>
<dbReference type="Pfam" id="PF08545">
    <property type="entry name" value="ACP_syn_III"/>
    <property type="match status" value="1"/>
</dbReference>
<dbReference type="Gene3D" id="3.40.47.10">
    <property type="match status" value="2"/>
</dbReference>
<proteinExistence type="predicted"/>
<dbReference type="InterPro" id="IPR013747">
    <property type="entry name" value="ACP_syn_III_C"/>
</dbReference>